<dbReference type="InterPro" id="IPR016032">
    <property type="entry name" value="Sig_transdc_resp-reg_C-effctor"/>
</dbReference>
<dbReference type="InterPro" id="IPR036388">
    <property type="entry name" value="WH-like_DNA-bd_sf"/>
</dbReference>
<dbReference type="InterPro" id="IPR035965">
    <property type="entry name" value="PAS-like_dom_sf"/>
</dbReference>
<dbReference type="SUPFAM" id="SSF55785">
    <property type="entry name" value="PYP-like sensor domain (PAS domain)"/>
    <property type="match status" value="1"/>
</dbReference>
<dbReference type="PROSITE" id="PS50112">
    <property type="entry name" value="PAS"/>
    <property type="match status" value="1"/>
</dbReference>
<comment type="caution">
    <text evidence="6">The sequence shown here is derived from an EMBL/GenBank/DDBJ whole genome shotgun (WGS) entry which is preliminary data.</text>
</comment>
<keyword evidence="3" id="KW-0804">Transcription</keyword>
<sequence length="253" mass="29488">MESLSFADLLFAIKILDSQSIRSDDKPQIDYIALHSEKTLLGNQFYHIVSFPQFKLEYVSENISNLLGLDPARITLKQLYSLIHPQDLPQILLASKKLIEFLFRNFQLIQPHQIIVTFDYRIKNKEGQYIRILAQNGMISKNIKERSCKTITLHSDITHYKTNHKIKFDLINYGDPINFIFPDEELNNMDLFFTPREREILTLLVTGKNSTEIGKELFISKHTVDTHRRHMLSKTHLCNTAELVAFAVNNHLF</sequence>
<dbReference type="PROSITE" id="PS50043">
    <property type="entry name" value="HTH_LUXR_2"/>
    <property type="match status" value="1"/>
</dbReference>
<keyword evidence="7" id="KW-1185">Reference proteome</keyword>
<dbReference type="InterPro" id="IPR013655">
    <property type="entry name" value="PAS_fold_3"/>
</dbReference>
<dbReference type="EMBL" id="JAGUCO010000006">
    <property type="protein sequence ID" value="MBS2098655.1"/>
    <property type="molecule type" value="Genomic_DNA"/>
</dbReference>
<dbReference type="SUPFAM" id="SSF46894">
    <property type="entry name" value="C-terminal effector domain of the bipartite response regulators"/>
    <property type="match status" value="1"/>
</dbReference>
<evidence type="ECO:0000259" key="4">
    <source>
        <dbReference type="PROSITE" id="PS50043"/>
    </source>
</evidence>
<evidence type="ECO:0000313" key="7">
    <source>
        <dbReference type="Proteomes" id="UP000708576"/>
    </source>
</evidence>
<reference evidence="6 7" key="1">
    <citation type="journal article" date="2015" name="Int. J. Syst. Evol. Microbiol.">
        <title>Carboxylicivirga linearis sp. nov., isolated from a sea cucumber culture pond.</title>
        <authorList>
            <person name="Wang F.Q."/>
            <person name="Zhou Y.X."/>
            <person name="Lin X.Z."/>
            <person name="Chen G.J."/>
            <person name="Du Z.J."/>
        </authorList>
    </citation>
    <scope>NUCLEOTIDE SEQUENCE [LARGE SCALE GENOMIC DNA]</scope>
    <source>
        <strain evidence="6 7">FB218</strain>
    </source>
</reference>
<dbReference type="PANTHER" id="PTHR44688:SF16">
    <property type="entry name" value="DNA-BINDING TRANSCRIPTIONAL ACTIVATOR DEVR_DOSR"/>
    <property type="match status" value="1"/>
</dbReference>
<evidence type="ECO:0000256" key="2">
    <source>
        <dbReference type="ARBA" id="ARBA00023125"/>
    </source>
</evidence>
<evidence type="ECO:0000259" key="5">
    <source>
        <dbReference type="PROSITE" id="PS50112"/>
    </source>
</evidence>
<dbReference type="SMART" id="SM00421">
    <property type="entry name" value="HTH_LUXR"/>
    <property type="match status" value="1"/>
</dbReference>
<keyword evidence="1" id="KW-0805">Transcription regulation</keyword>
<dbReference type="InterPro" id="IPR000792">
    <property type="entry name" value="Tscrpt_reg_LuxR_C"/>
</dbReference>
<dbReference type="Pfam" id="PF08447">
    <property type="entry name" value="PAS_3"/>
    <property type="match status" value="1"/>
</dbReference>
<dbReference type="InterPro" id="IPR000014">
    <property type="entry name" value="PAS"/>
</dbReference>
<organism evidence="6 7">
    <name type="scientific">Carboxylicivirga linearis</name>
    <dbReference type="NCBI Taxonomy" id="1628157"/>
    <lineage>
        <taxon>Bacteria</taxon>
        <taxon>Pseudomonadati</taxon>
        <taxon>Bacteroidota</taxon>
        <taxon>Bacteroidia</taxon>
        <taxon>Marinilabiliales</taxon>
        <taxon>Marinilabiliaceae</taxon>
        <taxon>Carboxylicivirga</taxon>
    </lineage>
</organism>
<dbReference type="PRINTS" id="PR00038">
    <property type="entry name" value="HTHLUXR"/>
</dbReference>
<dbReference type="Gene3D" id="1.10.10.10">
    <property type="entry name" value="Winged helix-like DNA-binding domain superfamily/Winged helix DNA-binding domain"/>
    <property type="match status" value="1"/>
</dbReference>
<feature type="domain" description="HTH luxR-type" evidence="4">
    <location>
        <begin position="186"/>
        <end position="251"/>
    </location>
</feature>
<name>A0ABS5JUT2_9BACT</name>
<proteinExistence type="predicted"/>
<evidence type="ECO:0000256" key="1">
    <source>
        <dbReference type="ARBA" id="ARBA00023015"/>
    </source>
</evidence>
<dbReference type="RefSeq" id="WP_212215901.1">
    <property type="nucleotide sequence ID" value="NZ_JAGUCO010000006.1"/>
</dbReference>
<dbReference type="CDD" id="cd00130">
    <property type="entry name" value="PAS"/>
    <property type="match status" value="1"/>
</dbReference>
<dbReference type="Gene3D" id="3.30.450.20">
    <property type="entry name" value="PAS domain"/>
    <property type="match status" value="1"/>
</dbReference>
<accession>A0ABS5JUT2</accession>
<dbReference type="Proteomes" id="UP000708576">
    <property type="component" value="Unassembled WGS sequence"/>
</dbReference>
<protein>
    <submittedName>
        <fullName evidence="6">PAS domain-containing protein</fullName>
    </submittedName>
</protein>
<evidence type="ECO:0000256" key="3">
    <source>
        <dbReference type="ARBA" id="ARBA00023163"/>
    </source>
</evidence>
<dbReference type="CDD" id="cd06170">
    <property type="entry name" value="LuxR_C_like"/>
    <property type="match status" value="1"/>
</dbReference>
<dbReference type="PANTHER" id="PTHR44688">
    <property type="entry name" value="DNA-BINDING TRANSCRIPTIONAL ACTIVATOR DEVR_DOSR"/>
    <property type="match status" value="1"/>
</dbReference>
<evidence type="ECO:0000313" key="6">
    <source>
        <dbReference type="EMBL" id="MBS2098655.1"/>
    </source>
</evidence>
<dbReference type="PROSITE" id="PS00622">
    <property type="entry name" value="HTH_LUXR_1"/>
    <property type="match status" value="1"/>
</dbReference>
<gene>
    <name evidence="6" type="ORF">KEM10_10225</name>
</gene>
<feature type="domain" description="PAS" evidence="5">
    <location>
        <begin position="58"/>
        <end position="91"/>
    </location>
</feature>
<dbReference type="Pfam" id="PF00196">
    <property type="entry name" value="GerE"/>
    <property type="match status" value="1"/>
</dbReference>
<keyword evidence="2" id="KW-0238">DNA-binding</keyword>